<dbReference type="GO" id="GO:0008757">
    <property type="term" value="F:S-adenosylmethionine-dependent methyltransferase activity"/>
    <property type="evidence" value="ECO:0007669"/>
    <property type="project" value="InterPro"/>
</dbReference>
<dbReference type="CDD" id="cd02440">
    <property type="entry name" value="AdoMet_MTases"/>
    <property type="match status" value="1"/>
</dbReference>
<dbReference type="PANTHER" id="PTHR43861">
    <property type="entry name" value="TRANS-ACONITATE 2-METHYLTRANSFERASE-RELATED"/>
    <property type="match status" value="1"/>
</dbReference>
<name>A0A1F5G342_9BACT</name>
<protein>
    <recommendedName>
        <fullName evidence="1">Methyltransferase type 11 domain-containing protein</fullName>
    </recommendedName>
</protein>
<evidence type="ECO:0000313" key="3">
    <source>
        <dbReference type="Proteomes" id="UP000176317"/>
    </source>
</evidence>
<proteinExistence type="predicted"/>
<dbReference type="Pfam" id="PF08241">
    <property type="entry name" value="Methyltransf_11"/>
    <property type="match status" value="1"/>
</dbReference>
<evidence type="ECO:0000259" key="1">
    <source>
        <dbReference type="Pfam" id="PF08241"/>
    </source>
</evidence>
<dbReference type="EMBL" id="MFAT01000032">
    <property type="protein sequence ID" value="OGD86268.1"/>
    <property type="molecule type" value="Genomic_DNA"/>
</dbReference>
<gene>
    <name evidence="2" type="ORF">A2164_03785</name>
</gene>
<evidence type="ECO:0000313" key="2">
    <source>
        <dbReference type="EMBL" id="OGD86268.1"/>
    </source>
</evidence>
<dbReference type="SUPFAM" id="SSF53335">
    <property type="entry name" value="S-adenosyl-L-methionine-dependent methyltransferases"/>
    <property type="match status" value="1"/>
</dbReference>
<feature type="domain" description="Methyltransferase type 11" evidence="1">
    <location>
        <begin position="38"/>
        <end position="129"/>
    </location>
</feature>
<sequence>MSSLKRYYDKKSISYNIKKKRLNKILELAFPVKGKLVLDIGCSTGYLGSILQKKGAKVFGIDISKNAVKEARKQLFSAQELDLNEQKLPFKKNYFDLIIASEIIEHLFEPEKILKEIHRILKINGYLLITTPNFLYWGHRIQFLKGEFEYQEEGPFDRSHIHFFTYLSLFNHLINSEFIIEAENHLYPGAKIFNIIKKLFPSLFAYQFVILAKKYRI</sequence>
<dbReference type="InterPro" id="IPR029063">
    <property type="entry name" value="SAM-dependent_MTases_sf"/>
</dbReference>
<dbReference type="Proteomes" id="UP000176317">
    <property type="component" value="Unassembled WGS sequence"/>
</dbReference>
<accession>A0A1F5G342</accession>
<comment type="caution">
    <text evidence="2">The sequence shown here is derived from an EMBL/GenBank/DDBJ whole genome shotgun (WGS) entry which is preliminary data.</text>
</comment>
<dbReference type="Gene3D" id="3.40.50.150">
    <property type="entry name" value="Vaccinia Virus protein VP39"/>
    <property type="match status" value="1"/>
</dbReference>
<dbReference type="AlphaFoldDB" id="A0A1F5G342"/>
<organism evidence="2 3">
    <name type="scientific">Candidatus Curtissbacteria bacterium RBG_13_35_7</name>
    <dbReference type="NCBI Taxonomy" id="1797705"/>
    <lineage>
        <taxon>Bacteria</taxon>
        <taxon>Candidatus Curtissiibacteriota</taxon>
    </lineage>
</organism>
<dbReference type="InterPro" id="IPR013216">
    <property type="entry name" value="Methyltransf_11"/>
</dbReference>
<reference evidence="2 3" key="1">
    <citation type="journal article" date="2016" name="Nat. Commun.">
        <title>Thousands of microbial genomes shed light on interconnected biogeochemical processes in an aquifer system.</title>
        <authorList>
            <person name="Anantharaman K."/>
            <person name="Brown C.T."/>
            <person name="Hug L.A."/>
            <person name="Sharon I."/>
            <person name="Castelle C.J."/>
            <person name="Probst A.J."/>
            <person name="Thomas B.C."/>
            <person name="Singh A."/>
            <person name="Wilkins M.J."/>
            <person name="Karaoz U."/>
            <person name="Brodie E.L."/>
            <person name="Williams K.H."/>
            <person name="Hubbard S.S."/>
            <person name="Banfield J.F."/>
        </authorList>
    </citation>
    <scope>NUCLEOTIDE SEQUENCE [LARGE SCALE GENOMIC DNA]</scope>
</reference>